<evidence type="ECO:0000259" key="1">
    <source>
        <dbReference type="PROSITE" id="PS51725"/>
    </source>
</evidence>
<feature type="domain" description="ABM" evidence="1">
    <location>
        <begin position="2"/>
        <end position="90"/>
    </location>
</feature>
<evidence type="ECO:0000313" key="3">
    <source>
        <dbReference type="Proteomes" id="UP001462640"/>
    </source>
</evidence>
<keyword evidence="2" id="KW-0503">Monooxygenase</keyword>
<dbReference type="PANTHER" id="PTHR37811:SF2">
    <property type="entry name" value="ABM DOMAIN-CONTAINING PROTEIN"/>
    <property type="match status" value="1"/>
</dbReference>
<dbReference type="InterPro" id="IPR052936">
    <property type="entry name" value="Jasmonate_Hydroxylase-like"/>
</dbReference>
<gene>
    <name evidence="2" type="ORF">ABDJ40_01520</name>
</gene>
<dbReference type="InterPro" id="IPR011008">
    <property type="entry name" value="Dimeric_a/b-barrel"/>
</dbReference>
<dbReference type="SUPFAM" id="SSF54909">
    <property type="entry name" value="Dimeric alpha+beta barrel"/>
    <property type="match status" value="1"/>
</dbReference>
<dbReference type="InterPro" id="IPR007138">
    <property type="entry name" value="ABM_dom"/>
</dbReference>
<organism evidence="2 3">
    <name type="scientific">Roseateles flavus</name>
    <dbReference type="NCBI Taxonomy" id="3149041"/>
    <lineage>
        <taxon>Bacteria</taxon>
        <taxon>Pseudomonadati</taxon>
        <taxon>Pseudomonadota</taxon>
        <taxon>Betaproteobacteria</taxon>
        <taxon>Burkholderiales</taxon>
        <taxon>Sphaerotilaceae</taxon>
        <taxon>Roseateles</taxon>
    </lineage>
</organism>
<sequence length="114" mass="12858">MIAVLFELEALPGQAEAYLAQAAALQSVLAEQEGLISVERFQSLGRPGRYLSLSLWRDEAAVARWRQQMDHRAAQRQGRGQLFADYRLRVAQVLRDYGLHDRAQAPQDSRHALG</sequence>
<dbReference type="RefSeq" id="WP_347605187.1">
    <property type="nucleotide sequence ID" value="NZ_JBDPZC010000001.1"/>
</dbReference>
<dbReference type="EMBL" id="JBDPZC010000001">
    <property type="protein sequence ID" value="MEO3711439.1"/>
    <property type="molecule type" value="Genomic_DNA"/>
</dbReference>
<name>A0ABV0G8Q1_9BURK</name>
<dbReference type="PANTHER" id="PTHR37811">
    <property type="entry name" value="BLL5343 PROTEIN"/>
    <property type="match status" value="1"/>
</dbReference>
<comment type="caution">
    <text evidence="2">The sequence shown here is derived from an EMBL/GenBank/DDBJ whole genome shotgun (WGS) entry which is preliminary data.</text>
</comment>
<reference evidence="2 3" key="1">
    <citation type="submission" date="2024-05" db="EMBL/GenBank/DDBJ databases">
        <title>Roseateles sp. 2.12 16S ribosomal RNA gene Genome sequencing and assembly.</title>
        <authorList>
            <person name="Woo H."/>
        </authorList>
    </citation>
    <scope>NUCLEOTIDE SEQUENCE [LARGE SCALE GENOMIC DNA]</scope>
    <source>
        <strain evidence="2 3">2.12</strain>
    </source>
</reference>
<dbReference type="Proteomes" id="UP001462640">
    <property type="component" value="Unassembled WGS sequence"/>
</dbReference>
<dbReference type="GO" id="GO:0004497">
    <property type="term" value="F:monooxygenase activity"/>
    <property type="evidence" value="ECO:0007669"/>
    <property type="project" value="UniProtKB-KW"/>
</dbReference>
<keyword evidence="2" id="KW-0560">Oxidoreductase</keyword>
<dbReference type="Gene3D" id="3.30.70.100">
    <property type="match status" value="1"/>
</dbReference>
<evidence type="ECO:0000313" key="2">
    <source>
        <dbReference type="EMBL" id="MEO3711439.1"/>
    </source>
</evidence>
<accession>A0ABV0G8Q1</accession>
<dbReference type="PROSITE" id="PS51725">
    <property type="entry name" value="ABM"/>
    <property type="match status" value="1"/>
</dbReference>
<proteinExistence type="predicted"/>
<keyword evidence="3" id="KW-1185">Reference proteome</keyword>
<dbReference type="EC" id="1.14.-.-" evidence="2"/>
<protein>
    <submittedName>
        <fullName evidence="2">Antibiotic biosynthesis monooxygenase</fullName>
        <ecNumber evidence="2">1.14.-.-</ecNumber>
    </submittedName>
</protein>
<dbReference type="Pfam" id="PF03992">
    <property type="entry name" value="ABM"/>
    <property type="match status" value="1"/>
</dbReference>